<evidence type="ECO:0000313" key="2">
    <source>
        <dbReference type="Proteomes" id="UP000624325"/>
    </source>
</evidence>
<evidence type="ECO:0000313" key="1">
    <source>
        <dbReference type="EMBL" id="GIF57964.1"/>
    </source>
</evidence>
<dbReference type="EMBL" id="BONC01000028">
    <property type="protein sequence ID" value="GIF57964.1"/>
    <property type="molecule type" value="Genomic_DNA"/>
</dbReference>
<proteinExistence type="predicted"/>
<sequence length="330" mass="35804">MPLSPGCPQCGGTQRLLLAPGFWECTTYGPGYAPAATMTATVVVSPGRVCGHRYQEATDALPPLSCGCGLFAVGTCRDCGEPKCGVHAVLGDRMSCTHCVAARRNGRREQAIQSYRDIVARLAATRDLIDRRIRCDQLLGHLAMIRSPATGGVADWVPEIRQATEQVRPSEPWDGAAAARWFLAQADARGIDPNATWYPVVERRSLFKSRHEVGPGQPAWLFDGCADLIFTGVPPTEPIPIQDPDADWRPAANPDGSVGLPDAWLLQDGQLLTRGGFHVHHGEINTAGISPPWPAETWILQQPTALHERARTMMGRLLGIKMEFPAVPKP</sequence>
<protein>
    <submittedName>
        <fullName evidence="1">Uncharacterized protein</fullName>
    </submittedName>
</protein>
<keyword evidence="2" id="KW-1185">Reference proteome</keyword>
<dbReference type="Proteomes" id="UP000624325">
    <property type="component" value="Unassembled WGS sequence"/>
</dbReference>
<reference evidence="1 2" key="1">
    <citation type="submission" date="2021-01" db="EMBL/GenBank/DDBJ databases">
        <title>Whole genome shotgun sequence of Asanoa iriomotensis NBRC 100142.</title>
        <authorList>
            <person name="Komaki H."/>
            <person name="Tamura T."/>
        </authorList>
    </citation>
    <scope>NUCLEOTIDE SEQUENCE [LARGE SCALE GENOMIC DNA]</scope>
    <source>
        <strain evidence="1 2">NBRC 100142</strain>
    </source>
</reference>
<comment type="caution">
    <text evidence="1">The sequence shown here is derived from an EMBL/GenBank/DDBJ whole genome shotgun (WGS) entry which is preliminary data.</text>
</comment>
<gene>
    <name evidence="1" type="ORF">Air01nite_40590</name>
</gene>
<organism evidence="1 2">
    <name type="scientific">Asanoa iriomotensis</name>
    <dbReference type="NCBI Taxonomy" id="234613"/>
    <lineage>
        <taxon>Bacteria</taxon>
        <taxon>Bacillati</taxon>
        <taxon>Actinomycetota</taxon>
        <taxon>Actinomycetes</taxon>
        <taxon>Micromonosporales</taxon>
        <taxon>Micromonosporaceae</taxon>
        <taxon>Asanoa</taxon>
    </lineage>
</organism>
<name>A0ABQ4C5A0_9ACTN</name>
<accession>A0ABQ4C5A0</accession>